<dbReference type="Proteomes" id="UP001151760">
    <property type="component" value="Unassembled WGS sequence"/>
</dbReference>
<accession>A0ABQ5FV32</accession>
<dbReference type="SUPFAM" id="SSF50630">
    <property type="entry name" value="Acid proteases"/>
    <property type="match status" value="2"/>
</dbReference>
<evidence type="ECO:0000259" key="2">
    <source>
        <dbReference type="Pfam" id="PF14541"/>
    </source>
</evidence>
<evidence type="ECO:0000313" key="5">
    <source>
        <dbReference type="Proteomes" id="UP001151760"/>
    </source>
</evidence>
<dbReference type="InterPro" id="IPR021109">
    <property type="entry name" value="Peptidase_aspartic_dom_sf"/>
</dbReference>
<gene>
    <name evidence="4" type="ORF">Tco_1018693</name>
</gene>
<comment type="caution">
    <text evidence="4">The sequence shown here is derived from an EMBL/GenBank/DDBJ whole genome shotgun (WGS) entry which is preliminary data.</text>
</comment>
<name>A0ABQ5FV32_9ASTR</name>
<organism evidence="4 5">
    <name type="scientific">Tanacetum coccineum</name>
    <dbReference type="NCBI Taxonomy" id="301880"/>
    <lineage>
        <taxon>Eukaryota</taxon>
        <taxon>Viridiplantae</taxon>
        <taxon>Streptophyta</taxon>
        <taxon>Embryophyta</taxon>
        <taxon>Tracheophyta</taxon>
        <taxon>Spermatophyta</taxon>
        <taxon>Magnoliopsida</taxon>
        <taxon>eudicotyledons</taxon>
        <taxon>Gunneridae</taxon>
        <taxon>Pentapetalae</taxon>
        <taxon>asterids</taxon>
        <taxon>campanulids</taxon>
        <taxon>Asterales</taxon>
        <taxon>Asteraceae</taxon>
        <taxon>Asteroideae</taxon>
        <taxon>Anthemideae</taxon>
        <taxon>Anthemidinae</taxon>
        <taxon>Tanacetum</taxon>
    </lineage>
</organism>
<protein>
    <submittedName>
        <fullName evidence="4">Aspartic peptidase A1 family protein</fullName>
    </submittedName>
</protein>
<evidence type="ECO:0000256" key="1">
    <source>
        <dbReference type="ARBA" id="ARBA00007447"/>
    </source>
</evidence>
<dbReference type="PANTHER" id="PTHR47965:SF63">
    <property type="entry name" value="OS01G0937200 PROTEIN"/>
    <property type="match status" value="1"/>
</dbReference>
<reference evidence="4" key="2">
    <citation type="submission" date="2022-01" db="EMBL/GenBank/DDBJ databases">
        <authorList>
            <person name="Yamashiro T."/>
            <person name="Shiraishi A."/>
            <person name="Satake H."/>
            <person name="Nakayama K."/>
        </authorList>
    </citation>
    <scope>NUCLEOTIDE SEQUENCE</scope>
</reference>
<dbReference type="Pfam" id="PF14541">
    <property type="entry name" value="TAXi_C"/>
    <property type="match status" value="1"/>
</dbReference>
<keyword evidence="5" id="KW-1185">Reference proteome</keyword>
<dbReference type="PANTHER" id="PTHR47965">
    <property type="entry name" value="ASPARTYL PROTEASE-RELATED"/>
    <property type="match status" value="1"/>
</dbReference>
<feature type="domain" description="Xylanase inhibitor C-terminal" evidence="2">
    <location>
        <begin position="163"/>
        <end position="209"/>
    </location>
</feature>
<dbReference type="EMBL" id="BQNB010017787">
    <property type="protein sequence ID" value="GJT67213.1"/>
    <property type="molecule type" value="Genomic_DNA"/>
</dbReference>
<comment type="similarity">
    <text evidence="1">Belongs to the peptidase A1 family.</text>
</comment>
<evidence type="ECO:0000259" key="3">
    <source>
        <dbReference type="Pfam" id="PF14543"/>
    </source>
</evidence>
<reference evidence="4" key="1">
    <citation type="journal article" date="2022" name="Int. J. Mol. Sci.">
        <title>Draft Genome of Tanacetum Coccineum: Genomic Comparison of Closely Related Tanacetum-Family Plants.</title>
        <authorList>
            <person name="Yamashiro T."/>
            <person name="Shiraishi A."/>
            <person name="Nakayama K."/>
            <person name="Satake H."/>
        </authorList>
    </citation>
    <scope>NUCLEOTIDE SEQUENCE</scope>
</reference>
<dbReference type="Pfam" id="PF14543">
    <property type="entry name" value="TAXi_N"/>
    <property type="match status" value="1"/>
</dbReference>
<dbReference type="InterPro" id="IPR032799">
    <property type="entry name" value="TAXi_C"/>
</dbReference>
<dbReference type="Gene3D" id="2.40.70.10">
    <property type="entry name" value="Acid Proteases"/>
    <property type="match status" value="1"/>
</dbReference>
<feature type="non-terminal residue" evidence="4">
    <location>
        <position position="1"/>
    </location>
</feature>
<proteinExistence type="inferred from homology"/>
<evidence type="ECO:0000313" key="4">
    <source>
        <dbReference type="EMBL" id="GJT67213.1"/>
    </source>
</evidence>
<sequence length="231" mass="24935">TPSDIQHSAAYSDLRVLHDDPLCIEARSYDVDPTCPPLSFVAKYGCGICAVNPYNPILKVCKLSQLTTELVTVYSTDGRNPTFGANFPFGTEMVISCAPSNIYTSFPKDVFGVVAFSWSAMAFPKQFKNPDVTDKFALCLATTSSTVGVSFLGEGLFLLYGFTDVGNGVSCLAFIDGGSGVKNGIVIMTYQMENNFLYFDLVNQKLGFSSSLLARGTSCGSFNFTELPLTN</sequence>
<dbReference type="InterPro" id="IPR032861">
    <property type="entry name" value="TAXi_N"/>
</dbReference>
<dbReference type="InterPro" id="IPR001461">
    <property type="entry name" value="Aspartic_peptidase_A1"/>
</dbReference>
<feature type="domain" description="Xylanase inhibitor N-terminal" evidence="3">
    <location>
        <begin position="46"/>
        <end position="153"/>
    </location>
</feature>